<accession>A0ABU5SZ94</accession>
<dbReference type="SUPFAM" id="SSF48452">
    <property type="entry name" value="TPR-like"/>
    <property type="match status" value="1"/>
</dbReference>
<name>A0ABU5SZ94_9CYAN</name>
<proteinExistence type="predicted"/>
<feature type="compositionally biased region" description="Basic and acidic residues" evidence="1">
    <location>
        <begin position="105"/>
        <end position="114"/>
    </location>
</feature>
<evidence type="ECO:0000313" key="3">
    <source>
        <dbReference type="Proteomes" id="UP001302329"/>
    </source>
</evidence>
<feature type="region of interest" description="Disordered" evidence="1">
    <location>
        <begin position="95"/>
        <end position="114"/>
    </location>
</feature>
<protein>
    <submittedName>
        <fullName evidence="2">Uncharacterized protein</fullName>
    </submittedName>
</protein>
<keyword evidence="3" id="KW-1185">Reference proteome</keyword>
<evidence type="ECO:0000256" key="1">
    <source>
        <dbReference type="SAM" id="MobiDB-lite"/>
    </source>
</evidence>
<sequence>GLYDGLLALAPSAGGRVSRIAVLAELAGPERALAELEALGAAEPALREHQPWWALRAHLLQRTGRAGAAQQAYWRAIALTDDPAVQAFLGQRAAAAAPAPLPDDPGDHRHAGRP</sequence>
<dbReference type="InterPro" id="IPR011990">
    <property type="entry name" value="TPR-like_helical_dom_sf"/>
</dbReference>
<reference evidence="2 3" key="1">
    <citation type="submission" date="2023-12" db="EMBL/GenBank/DDBJ databases">
        <title>Baltic Sea Cyanobacteria.</title>
        <authorList>
            <person name="Delbaje E."/>
            <person name="Fewer D.P."/>
            <person name="Shishido T.K."/>
        </authorList>
    </citation>
    <scope>NUCLEOTIDE SEQUENCE [LARGE SCALE GENOMIC DNA]</scope>
    <source>
        <strain evidence="2 3">UHCC 0281</strain>
    </source>
</reference>
<feature type="non-terminal residue" evidence="2">
    <location>
        <position position="1"/>
    </location>
</feature>
<comment type="caution">
    <text evidence="2">The sequence shown here is derived from an EMBL/GenBank/DDBJ whole genome shotgun (WGS) entry which is preliminary data.</text>
</comment>
<gene>
    <name evidence="2" type="ORF">VB739_14885</name>
</gene>
<evidence type="ECO:0000313" key="2">
    <source>
        <dbReference type="EMBL" id="MEA5443841.1"/>
    </source>
</evidence>
<dbReference type="EMBL" id="JAYGHY010000072">
    <property type="protein sequence ID" value="MEA5443841.1"/>
    <property type="molecule type" value="Genomic_DNA"/>
</dbReference>
<organism evidence="2 3">
    <name type="scientific">Cyanobium gracile UHCC 0281</name>
    <dbReference type="NCBI Taxonomy" id="3110309"/>
    <lineage>
        <taxon>Bacteria</taxon>
        <taxon>Bacillati</taxon>
        <taxon>Cyanobacteriota</taxon>
        <taxon>Cyanophyceae</taxon>
        <taxon>Synechococcales</taxon>
        <taxon>Prochlorococcaceae</taxon>
        <taxon>Cyanobium</taxon>
    </lineage>
</organism>
<dbReference type="Proteomes" id="UP001302329">
    <property type="component" value="Unassembled WGS sequence"/>
</dbReference>